<dbReference type="SUPFAM" id="SSF53187">
    <property type="entry name" value="Zn-dependent exopeptidases"/>
    <property type="match status" value="1"/>
</dbReference>
<dbReference type="PANTHER" id="PTHR43270">
    <property type="entry name" value="BETA-ALA-HIS DIPEPTIDASE"/>
    <property type="match status" value="1"/>
</dbReference>
<keyword evidence="3" id="KW-0378">Hydrolase</keyword>
<protein>
    <submittedName>
        <fullName evidence="5">Acetylornithine deacetylase/succinyl-diaminopimelate desuccinylase-like protein</fullName>
    </submittedName>
</protein>
<proteinExistence type="predicted"/>
<dbReference type="Pfam" id="PF01546">
    <property type="entry name" value="Peptidase_M20"/>
    <property type="match status" value="1"/>
</dbReference>
<dbReference type="GO" id="GO:0006508">
    <property type="term" value="P:proteolysis"/>
    <property type="evidence" value="ECO:0007669"/>
    <property type="project" value="UniProtKB-KW"/>
</dbReference>
<evidence type="ECO:0000313" key="5">
    <source>
        <dbReference type="EMBL" id="RKQ84668.1"/>
    </source>
</evidence>
<feature type="domain" description="Peptidase M20 dimerisation" evidence="4">
    <location>
        <begin position="201"/>
        <end position="361"/>
    </location>
</feature>
<dbReference type="OrthoDB" id="9761532at2"/>
<dbReference type="NCBIfam" id="NF005914">
    <property type="entry name" value="PRK07907.1"/>
    <property type="match status" value="1"/>
</dbReference>
<evidence type="ECO:0000256" key="2">
    <source>
        <dbReference type="ARBA" id="ARBA00022723"/>
    </source>
</evidence>
<dbReference type="EMBL" id="RBIJ01000003">
    <property type="protein sequence ID" value="RKQ84668.1"/>
    <property type="molecule type" value="Genomic_DNA"/>
</dbReference>
<evidence type="ECO:0000256" key="1">
    <source>
        <dbReference type="ARBA" id="ARBA00022670"/>
    </source>
</evidence>
<dbReference type="NCBIfam" id="NF006053">
    <property type="entry name" value="PRK08201.1"/>
    <property type="match status" value="1"/>
</dbReference>
<keyword evidence="2" id="KW-0479">Metal-binding</keyword>
<keyword evidence="1" id="KW-0645">Protease</keyword>
<reference evidence="5 6" key="1">
    <citation type="submission" date="2018-10" db="EMBL/GenBank/DDBJ databases">
        <title>Genomic Encyclopedia of Type Strains, Phase IV (KMG-IV): sequencing the most valuable type-strain genomes for metagenomic binning, comparative biology and taxonomic classification.</title>
        <authorList>
            <person name="Goeker M."/>
        </authorList>
    </citation>
    <scope>NUCLEOTIDE SEQUENCE [LARGE SCALE GENOMIC DNA]</scope>
    <source>
        <strain evidence="5 6">DSM 22653</strain>
    </source>
</reference>
<dbReference type="SUPFAM" id="SSF55031">
    <property type="entry name" value="Bacterial exopeptidase dimerisation domain"/>
    <property type="match status" value="1"/>
</dbReference>
<dbReference type="Gene3D" id="3.40.630.10">
    <property type="entry name" value="Zn peptidases"/>
    <property type="match status" value="1"/>
</dbReference>
<evidence type="ECO:0000313" key="6">
    <source>
        <dbReference type="Proteomes" id="UP000267019"/>
    </source>
</evidence>
<dbReference type="Gene3D" id="3.30.70.360">
    <property type="match status" value="1"/>
</dbReference>
<gene>
    <name evidence="5" type="ORF">C7438_1157</name>
</gene>
<dbReference type="InterPro" id="IPR051458">
    <property type="entry name" value="Cyt/Met_Dipeptidase"/>
</dbReference>
<dbReference type="InterPro" id="IPR036264">
    <property type="entry name" value="Bact_exopeptidase_dim_dom"/>
</dbReference>
<comment type="caution">
    <text evidence="5">The sequence shown here is derived from an EMBL/GenBank/DDBJ whole genome shotgun (WGS) entry which is preliminary data.</text>
</comment>
<dbReference type="RefSeq" id="WP_121444416.1">
    <property type="nucleotide sequence ID" value="NZ_RBIJ01000003.1"/>
</dbReference>
<name>A0A660KUE5_9BACL</name>
<dbReference type="AlphaFoldDB" id="A0A660KUE5"/>
<dbReference type="Proteomes" id="UP000267019">
    <property type="component" value="Unassembled WGS sequence"/>
</dbReference>
<evidence type="ECO:0000256" key="3">
    <source>
        <dbReference type="ARBA" id="ARBA00022801"/>
    </source>
</evidence>
<sequence length="466" mass="51216">MTNPNAHAVERALAYARSEEGRFLEELFAFLRIPSISALPAHREDVRRAGEFLAEHLKALGFPTVRVYETEGHPIVYAEYLVDPSLPTVLFYGHYDVQPVDPEAEWTTPPFEPEIRDGAVYARGASDDKGQVWLFLKAVESFLRGAGGLPVNLKVLLEGEEEIGSPNLVRALSREREAWRADVVLVADTGMPEPGRPAITVGLRGICGLEIRVRGARTDLHSGEFGGIVRNPIQALVELLARFHDAEGRVAVPGFYDEVRPLSREEREAIRALARDEHELARTLGVPELYGEAGYSYLERNWARPTLEFNGIGGGFQGEGTKTVIPREAFAKITCRLVPDQDPERIRERILAFVEEHAPRGVVTTVTAFDSGPPYVVNPDRPAIAAAARALEATFGTPPVYVRMGGSIPIAAPLAQNLNAPVVFLGFGLPDDRIHAPDEHFRLEQFTKGLEAMVRTLAELGKSPAS</sequence>
<organism evidence="5 6">
    <name type="scientific">Brockia lithotrophica</name>
    <dbReference type="NCBI Taxonomy" id="933949"/>
    <lineage>
        <taxon>Bacteria</taxon>
        <taxon>Bacillati</taxon>
        <taxon>Bacillota</taxon>
        <taxon>Bacilli</taxon>
        <taxon>Bacillales</taxon>
        <taxon>Bacillales Family X. Incertae Sedis</taxon>
        <taxon>Brockia</taxon>
    </lineage>
</organism>
<evidence type="ECO:0000259" key="4">
    <source>
        <dbReference type="Pfam" id="PF07687"/>
    </source>
</evidence>
<dbReference type="InterPro" id="IPR011650">
    <property type="entry name" value="Peptidase_M20_dimer"/>
</dbReference>
<accession>A0A660KUE5</accession>
<keyword evidence="6" id="KW-1185">Reference proteome</keyword>
<dbReference type="GO" id="GO:0008233">
    <property type="term" value="F:peptidase activity"/>
    <property type="evidence" value="ECO:0007669"/>
    <property type="project" value="UniProtKB-KW"/>
</dbReference>
<dbReference type="NCBIfam" id="NF006579">
    <property type="entry name" value="PRK09104.1"/>
    <property type="match status" value="1"/>
</dbReference>
<dbReference type="InterPro" id="IPR002933">
    <property type="entry name" value="Peptidase_M20"/>
</dbReference>
<dbReference type="PANTHER" id="PTHR43270:SF12">
    <property type="entry name" value="SUCCINYL-DIAMINOPIMELATE DESUCCINYLASE"/>
    <property type="match status" value="1"/>
</dbReference>
<dbReference type="GO" id="GO:0046872">
    <property type="term" value="F:metal ion binding"/>
    <property type="evidence" value="ECO:0007669"/>
    <property type="project" value="UniProtKB-KW"/>
</dbReference>
<dbReference type="Pfam" id="PF07687">
    <property type="entry name" value="M20_dimer"/>
    <property type="match status" value="1"/>
</dbReference>